<dbReference type="SUPFAM" id="SSF48317">
    <property type="entry name" value="Acid phosphatase/Vanadium-dependent haloperoxidase"/>
    <property type="match status" value="1"/>
</dbReference>
<dbReference type="RefSeq" id="WP_192727580.1">
    <property type="nucleotide sequence ID" value="NZ_BAAAVL010000003.1"/>
</dbReference>
<sequence length="257" mass="28462">MTVFSKYRWRGPAIRLPQTAFGVFVLLFWVWWLLLALFRAFPGIDIYFSQLFFVQAACDASAPATQICGSFPYRSEAILGLLRTLFFYVPYVVTAVMLWKLVECYQQHGATFNAPRARDLKVALGTLLIGPVLLVNVILKEYWGRPRPVQTDFFGGTLHFAEAGSLAGKCVSNCSFISGEAASAGWLFCLLIFVPRSVRYALVAPVAAVSILTPAMRLSFGAHYLSDVVLGWLSSVVIFAALMALAESPRQQKNSEI</sequence>
<evidence type="ECO:0000313" key="3">
    <source>
        <dbReference type="EMBL" id="MBE1503393.1"/>
    </source>
</evidence>
<feature type="transmembrane region" description="Helical" evidence="1">
    <location>
        <begin position="120"/>
        <end position="139"/>
    </location>
</feature>
<accession>A0ABR9IJN5</accession>
<feature type="domain" description="Phosphatidic acid phosphatase type 2/haloperoxidase" evidence="2">
    <location>
        <begin position="122"/>
        <end position="243"/>
    </location>
</feature>
<comment type="caution">
    <text evidence="3">The sequence shown here is derived from an EMBL/GenBank/DDBJ whole genome shotgun (WGS) entry which is preliminary data.</text>
</comment>
<keyword evidence="1" id="KW-0812">Transmembrane</keyword>
<name>A0ABR9IJN5_RHIVS</name>
<keyword evidence="1" id="KW-1133">Transmembrane helix</keyword>
<dbReference type="Proteomes" id="UP000620262">
    <property type="component" value="Unassembled WGS sequence"/>
</dbReference>
<reference evidence="3 4" key="1">
    <citation type="submission" date="2020-10" db="EMBL/GenBank/DDBJ databases">
        <title>Sequencing the genomes of 1000 actinobacteria strains.</title>
        <authorList>
            <person name="Klenk H.-P."/>
        </authorList>
    </citation>
    <scope>NUCLEOTIDE SEQUENCE [LARGE SCALE GENOMIC DNA]</scope>
    <source>
        <strain evidence="3 4">DSM 7307</strain>
    </source>
</reference>
<feature type="transmembrane region" description="Helical" evidence="1">
    <location>
        <begin position="228"/>
        <end position="246"/>
    </location>
</feature>
<dbReference type="InterPro" id="IPR000326">
    <property type="entry name" value="PAP2/HPO"/>
</dbReference>
<dbReference type="Pfam" id="PF01569">
    <property type="entry name" value="PAP2"/>
    <property type="match status" value="1"/>
</dbReference>
<keyword evidence="4" id="KW-1185">Reference proteome</keyword>
<feature type="transmembrane region" description="Helical" evidence="1">
    <location>
        <begin position="80"/>
        <end position="99"/>
    </location>
</feature>
<dbReference type="EMBL" id="JADBEC010000001">
    <property type="protein sequence ID" value="MBE1503393.1"/>
    <property type="molecule type" value="Genomic_DNA"/>
</dbReference>
<keyword evidence="1" id="KW-0472">Membrane</keyword>
<evidence type="ECO:0000256" key="1">
    <source>
        <dbReference type="SAM" id="Phobius"/>
    </source>
</evidence>
<evidence type="ECO:0000313" key="4">
    <source>
        <dbReference type="Proteomes" id="UP000620262"/>
    </source>
</evidence>
<feature type="transmembrane region" description="Helical" evidence="1">
    <location>
        <begin position="21"/>
        <end position="41"/>
    </location>
</feature>
<protein>
    <submittedName>
        <fullName evidence="3">Membrane-associated phospholipid phosphatase</fullName>
    </submittedName>
</protein>
<feature type="transmembrane region" description="Helical" evidence="1">
    <location>
        <begin position="176"/>
        <end position="194"/>
    </location>
</feature>
<gene>
    <name evidence="3" type="ORF">H4W29_000574</name>
</gene>
<dbReference type="SMART" id="SM00014">
    <property type="entry name" value="acidPPc"/>
    <property type="match status" value="1"/>
</dbReference>
<organism evidence="3 4">
    <name type="scientific">Rhizobium viscosum</name>
    <name type="common">Arthrobacter viscosus</name>
    <dbReference type="NCBI Taxonomy" id="1673"/>
    <lineage>
        <taxon>Bacteria</taxon>
        <taxon>Pseudomonadati</taxon>
        <taxon>Pseudomonadota</taxon>
        <taxon>Alphaproteobacteria</taxon>
        <taxon>Hyphomicrobiales</taxon>
        <taxon>Rhizobiaceae</taxon>
        <taxon>Rhizobium/Agrobacterium group</taxon>
        <taxon>Rhizobium</taxon>
    </lineage>
</organism>
<proteinExistence type="predicted"/>
<dbReference type="InterPro" id="IPR036938">
    <property type="entry name" value="PAP2/HPO_sf"/>
</dbReference>
<dbReference type="Gene3D" id="1.20.144.10">
    <property type="entry name" value="Phosphatidic acid phosphatase type 2/haloperoxidase"/>
    <property type="match status" value="1"/>
</dbReference>
<feature type="transmembrane region" description="Helical" evidence="1">
    <location>
        <begin position="201"/>
        <end position="222"/>
    </location>
</feature>
<evidence type="ECO:0000259" key="2">
    <source>
        <dbReference type="SMART" id="SM00014"/>
    </source>
</evidence>